<sequence>MTGPLPVTLVLDADRPALHAALASLPKDFRPVATGGAVVAVADLDALATALTDRPRGILLTDVTTGAPTGDADRRHDLTAAAHRVHDLADRAAAAGIPVVVAATWALNPAIPAAAGTLRQDLAQTALIELTATLPPGREAADILLEQLALLRTALGPATNVELHQADDHGHTAHAQLGHVPVHLAAAISPWGTARARLSLLGPAVQWRVSFPDPATARPADVVRTDAHGEHRLPTRFENPVRASWRALHAAVTAGAAPPYGLHDLADDLRLL</sequence>
<evidence type="ECO:0000313" key="2">
    <source>
        <dbReference type="Proteomes" id="UP001597097"/>
    </source>
</evidence>
<gene>
    <name evidence="1" type="ORF">ACFSJ0_17250</name>
</gene>
<keyword evidence="2" id="KW-1185">Reference proteome</keyword>
<evidence type="ECO:0000313" key="1">
    <source>
        <dbReference type="EMBL" id="MFD1538807.1"/>
    </source>
</evidence>
<reference evidence="2" key="1">
    <citation type="journal article" date="2019" name="Int. J. Syst. Evol. Microbiol.">
        <title>The Global Catalogue of Microorganisms (GCM) 10K type strain sequencing project: providing services to taxonomists for standard genome sequencing and annotation.</title>
        <authorList>
            <consortium name="The Broad Institute Genomics Platform"/>
            <consortium name="The Broad Institute Genome Sequencing Center for Infectious Disease"/>
            <person name="Wu L."/>
            <person name="Ma J."/>
        </authorList>
    </citation>
    <scope>NUCLEOTIDE SEQUENCE [LARGE SCALE GENOMIC DNA]</scope>
    <source>
        <strain evidence="2">CGMCC 1.15399</strain>
    </source>
</reference>
<protein>
    <submittedName>
        <fullName evidence="1">Uncharacterized protein</fullName>
    </submittedName>
</protein>
<dbReference type="Proteomes" id="UP001597097">
    <property type="component" value="Unassembled WGS sequence"/>
</dbReference>
<dbReference type="EMBL" id="JBHUCM010000014">
    <property type="protein sequence ID" value="MFD1538807.1"/>
    <property type="molecule type" value="Genomic_DNA"/>
</dbReference>
<accession>A0ABW4GBS3</accession>
<dbReference type="RefSeq" id="WP_219530683.1">
    <property type="nucleotide sequence ID" value="NZ_JAHKRM010000009.1"/>
</dbReference>
<comment type="caution">
    <text evidence="1">The sequence shown here is derived from an EMBL/GenBank/DDBJ whole genome shotgun (WGS) entry which is preliminary data.</text>
</comment>
<proteinExistence type="predicted"/>
<organism evidence="1 2">
    <name type="scientific">Nonomuraea guangzhouensis</name>
    <dbReference type="NCBI Taxonomy" id="1291555"/>
    <lineage>
        <taxon>Bacteria</taxon>
        <taxon>Bacillati</taxon>
        <taxon>Actinomycetota</taxon>
        <taxon>Actinomycetes</taxon>
        <taxon>Streptosporangiales</taxon>
        <taxon>Streptosporangiaceae</taxon>
        <taxon>Nonomuraea</taxon>
    </lineage>
</organism>
<name>A0ABW4GBS3_9ACTN</name>